<evidence type="ECO:0000313" key="1">
    <source>
        <dbReference type="EMBL" id="KAH7929827.1"/>
    </source>
</evidence>
<dbReference type="EMBL" id="MU266337">
    <property type="protein sequence ID" value="KAH7929827.1"/>
    <property type="molecule type" value="Genomic_DNA"/>
</dbReference>
<comment type="caution">
    <text evidence="1">The sequence shown here is derived from an EMBL/GenBank/DDBJ whole genome shotgun (WGS) entry which is preliminary data.</text>
</comment>
<name>A0ACB8BWH3_9AGAM</name>
<sequence>MESRKRPFVDDGELSQAKKRALTGIGGSPDVNGTNAESPEEPTDVGNLELFRKEAIFRRMKHYSRENERSQARIAQLEQRKTTCEAGLVAIAACWEQLVDTIRTLAPPDQLPAVEVPTHDLFDLSQHVSGEHGLKAALEQNMHTTQRLVTSFMKLGEKSAVAALHDEAYQRSQKSQTECTALRSEMALIRTQLRDLEAEKQKYREDLSAAESRLDRLQSSTVIAMQARAPVTKSEPSAETEAPQPQSSSSPGPPINGHNHTPEELEGLRNDVKVQQERVSDLERENARLTEEIVSLKIELKSPSAERVAETAHYKILLEHASWLESTVNEVNAPLEKLKEELDSLKSTRKEFEEETRTAANQANQELKAMLAKRDSDNLRLRDLREQQGAELQERKQRDSLKTTSLQELKTLAESRSERINVLESEVRRHKARIAAQEGDEDLMTYFFKGKVDDIQYIRDLKKRLETAESKVAPLEQSLASLQTDHPDVALHVQAEADARQRLTEALKELEQYRSVLGDQSTLPPDERRLAEQLQQKEEELRKSRLVTTQLRETEATIYAELDKLSSSWEALDRQVKSKVFDLIAMEERLTKIGHDKAKSDNKFFAAMREKEAIDSERKNVVRNIEKQAKVIERLVESEKGLNAQVGDLEKETVVYRKALDDANKKIAALDRELSEWKHRADTEKTRFHDVRSYAMEKAHGLKKKEAEAQKLDEELQRVKKEAERQTAQLKKANSAPSSQKEAELQNEINRLWGVVKCTACKQDMRSVVLTKCMHTFCKQCVDTRLSTRQRRCPNCNLGFAASEVQTVYFQ</sequence>
<evidence type="ECO:0000313" key="2">
    <source>
        <dbReference type="Proteomes" id="UP000790709"/>
    </source>
</evidence>
<organism evidence="1 2">
    <name type="scientific">Leucogyrophana mollusca</name>
    <dbReference type="NCBI Taxonomy" id="85980"/>
    <lineage>
        <taxon>Eukaryota</taxon>
        <taxon>Fungi</taxon>
        <taxon>Dikarya</taxon>
        <taxon>Basidiomycota</taxon>
        <taxon>Agaricomycotina</taxon>
        <taxon>Agaricomycetes</taxon>
        <taxon>Agaricomycetidae</taxon>
        <taxon>Boletales</taxon>
        <taxon>Boletales incertae sedis</taxon>
        <taxon>Leucogyrophana</taxon>
    </lineage>
</organism>
<accession>A0ACB8BWH3</accession>
<gene>
    <name evidence="1" type="ORF">BV22DRAFT_1056024</name>
</gene>
<protein>
    <submittedName>
        <fullName evidence="1">BRE1-domain-containing protein</fullName>
    </submittedName>
</protein>
<dbReference type="Proteomes" id="UP000790709">
    <property type="component" value="Unassembled WGS sequence"/>
</dbReference>
<keyword evidence="2" id="KW-1185">Reference proteome</keyword>
<proteinExistence type="predicted"/>
<reference evidence="1" key="1">
    <citation type="journal article" date="2021" name="New Phytol.">
        <title>Evolutionary innovations through gain and loss of genes in the ectomycorrhizal Boletales.</title>
        <authorList>
            <person name="Wu G."/>
            <person name="Miyauchi S."/>
            <person name="Morin E."/>
            <person name="Kuo A."/>
            <person name="Drula E."/>
            <person name="Varga T."/>
            <person name="Kohler A."/>
            <person name="Feng B."/>
            <person name="Cao Y."/>
            <person name="Lipzen A."/>
            <person name="Daum C."/>
            <person name="Hundley H."/>
            <person name="Pangilinan J."/>
            <person name="Johnson J."/>
            <person name="Barry K."/>
            <person name="LaButti K."/>
            <person name="Ng V."/>
            <person name="Ahrendt S."/>
            <person name="Min B."/>
            <person name="Choi I.G."/>
            <person name="Park H."/>
            <person name="Plett J.M."/>
            <person name="Magnuson J."/>
            <person name="Spatafora J.W."/>
            <person name="Nagy L.G."/>
            <person name="Henrissat B."/>
            <person name="Grigoriev I.V."/>
            <person name="Yang Z.L."/>
            <person name="Xu J."/>
            <person name="Martin F.M."/>
        </authorList>
    </citation>
    <scope>NUCLEOTIDE SEQUENCE</scope>
    <source>
        <strain evidence="1">KUC20120723A-06</strain>
    </source>
</reference>